<keyword evidence="1" id="KW-1133">Transmembrane helix</keyword>
<organism evidence="2 3">
    <name type="scientific">Naegleria lovaniensis</name>
    <name type="common">Amoeba</name>
    <dbReference type="NCBI Taxonomy" id="51637"/>
    <lineage>
        <taxon>Eukaryota</taxon>
        <taxon>Discoba</taxon>
        <taxon>Heterolobosea</taxon>
        <taxon>Tetramitia</taxon>
        <taxon>Eutetramitia</taxon>
        <taxon>Vahlkampfiidae</taxon>
        <taxon>Naegleria</taxon>
    </lineage>
</organism>
<feature type="transmembrane region" description="Helical" evidence="1">
    <location>
        <begin position="451"/>
        <end position="468"/>
    </location>
</feature>
<proteinExistence type="predicted"/>
<evidence type="ECO:0000256" key="1">
    <source>
        <dbReference type="SAM" id="Phobius"/>
    </source>
</evidence>
<dbReference type="GeneID" id="68104319"/>
<dbReference type="EMBL" id="PYSW02000051">
    <property type="protein sequence ID" value="KAG2373776.1"/>
    <property type="molecule type" value="Genomic_DNA"/>
</dbReference>
<dbReference type="AlphaFoldDB" id="A0AA88KF47"/>
<evidence type="ECO:0000313" key="2">
    <source>
        <dbReference type="EMBL" id="KAG2373776.1"/>
    </source>
</evidence>
<keyword evidence="1" id="KW-0812">Transmembrane</keyword>
<comment type="caution">
    <text evidence="2">The sequence shown here is derived from an EMBL/GenBank/DDBJ whole genome shotgun (WGS) entry which is preliminary data.</text>
</comment>
<name>A0AA88KF47_NAELO</name>
<dbReference type="RefSeq" id="XP_044542950.1">
    <property type="nucleotide sequence ID" value="XM_044687567.1"/>
</dbReference>
<accession>A0AA88KF47</accession>
<gene>
    <name evidence="2" type="ORF">C9374_011865</name>
</gene>
<sequence length="472" mass="50511">MILAQSCTSNFLKPPMSYQDSINSKASSYVCPVGFANGFDQSSGNRTCLTTSQILSNLGKICTGTQTASTCGPTWLTCPTSTMRCTFRRTRMLGEYCTVRENCVGSYGTITAGTNCVNHRCVSMTVVANIKEEGKPCRGGAIDLDQNIMYDCATPGYECVADVCLKIVKNTEGGPCATAANNVRQECATGFGCYNDVCKAQTMLSKGQNCTAVPETTVCGTGLVCKKASSSATYKSCEVPSVYGEFCESASDCYKLPVLQMRCSKNKCIRRYSQFDGVDCESHQDCFSGYCQAGKCASPINLPCSTTQACPSGTDYKCGCGGATSASPFNGTCVPPCNGYQQDFLSCAYNNGLDELTTSYAISNQLHPVDSNSTLLTKACSREYKNLLKCYIKAWKDVGVYNGENLVPGVDLSGALEQPTYVVQPVVGRNISSPSPKTSAQISEGNSNRTGIFSMFLGLFLVMCIAFMNSSF</sequence>
<keyword evidence="3" id="KW-1185">Reference proteome</keyword>
<dbReference type="Proteomes" id="UP000816034">
    <property type="component" value="Unassembled WGS sequence"/>
</dbReference>
<reference evidence="2 3" key="1">
    <citation type="journal article" date="2018" name="BMC Genomics">
        <title>The genome of Naegleria lovaniensis, the basis for a comparative approach to unravel pathogenicity factors of the human pathogenic amoeba N. fowleri.</title>
        <authorList>
            <person name="Liechti N."/>
            <person name="Schurch N."/>
            <person name="Bruggmann R."/>
            <person name="Wittwer M."/>
        </authorList>
    </citation>
    <scope>NUCLEOTIDE SEQUENCE [LARGE SCALE GENOMIC DNA]</scope>
    <source>
        <strain evidence="2 3">ATCC 30569</strain>
    </source>
</reference>
<evidence type="ECO:0000313" key="3">
    <source>
        <dbReference type="Proteomes" id="UP000816034"/>
    </source>
</evidence>
<protein>
    <submittedName>
        <fullName evidence="2">Uncharacterized protein</fullName>
    </submittedName>
</protein>
<keyword evidence="1" id="KW-0472">Membrane</keyword>